<keyword evidence="2" id="KW-1185">Reference proteome</keyword>
<dbReference type="AlphaFoldDB" id="A0A5C6F4M5"/>
<gene>
    <name evidence="1" type="ORF">Poly51_37450</name>
</gene>
<dbReference type="Proteomes" id="UP000318288">
    <property type="component" value="Unassembled WGS sequence"/>
</dbReference>
<organism evidence="1 2">
    <name type="scientific">Rubripirellula tenax</name>
    <dbReference type="NCBI Taxonomy" id="2528015"/>
    <lineage>
        <taxon>Bacteria</taxon>
        <taxon>Pseudomonadati</taxon>
        <taxon>Planctomycetota</taxon>
        <taxon>Planctomycetia</taxon>
        <taxon>Pirellulales</taxon>
        <taxon>Pirellulaceae</taxon>
        <taxon>Rubripirellula</taxon>
    </lineage>
</organism>
<evidence type="ECO:0000313" key="2">
    <source>
        <dbReference type="Proteomes" id="UP000318288"/>
    </source>
</evidence>
<comment type="caution">
    <text evidence="1">The sequence shown here is derived from an EMBL/GenBank/DDBJ whole genome shotgun (WGS) entry which is preliminary data.</text>
</comment>
<protein>
    <submittedName>
        <fullName evidence="1">Uncharacterized protein</fullName>
    </submittedName>
</protein>
<accession>A0A5C6F4M5</accession>
<proteinExistence type="predicted"/>
<evidence type="ECO:0000313" key="1">
    <source>
        <dbReference type="EMBL" id="TWU54996.1"/>
    </source>
</evidence>
<dbReference type="EMBL" id="SJPW01000004">
    <property type="protein sequence ID" value="TWU54996.1"/>
    <property type="molecule type" value="Genomic_DNA"/>
</dbReference>
<sequence>MMSDTIKQLNEYLLTQLSHWSDDDEHVELENHRIEEVMPGVLQYNLLEKRSGKWRRGFGIDCPEDRVDEISERLRSQGQVRWVEPRSSNLLLPETATPSSKTVFVPRTSPSEELDRTAKVDSWIHDSLEILEKLEDLSATEKDQFAAVLFAETKSFENAERDRLLRVLHAFIDRNRLTEDADRMVYVCSAIRKYAMNMGQDQFEAYCDWLLPTETTPVHHEVEMEFVKALSYRLQFVELNPTQDFPNALEIVSDLAFGYLRRSLILQKSYANTAMLALICVAVLESLSTSPASLTSELLEKVDSLKISWFKEMVEDNLEEAVVFVEQNSPAVYENLKVALAEN</sequence>
<reference evidence="1 2" key="1">
    <citation type="submission" date="2019-02" db="EMBL/GenBank/DDBJ databases">
        <title>Deep-cultivation of Planctomycetes and their phenomic and genomic characterization uncovers novel biology.</title>
        <authorList>
            <person name="Wiegand S."/>
            <person name="Jogler M."/>
            <person name="Boedeker C."/>
            <person name="Pinto D."/>
            <person name="Vollmers J."/>
            <person name="Rivas-Marin E."/>
            <person name="Kohn T."/>
            <person name="Peeters S.H."/>
            <person name="Heuer A."/>
            <person name="Rast P."/>
            <person name="Oberbeckmann S."/>
            <person name="Bunk B."/>
            <person name="Jeske O."/>
            <person name="Meyerdierks A."/>
            <person name="Storesund J.E."/>
            <person name="Kallscheuer N."/>
            <person name="Luecker S."/>
            <person name="Lage O.M."/>
            <person name="Pohl T."/>
            <person name="Merkel B.J."/>
            <person name="Hornburger P."/>
            <person name="Mueller R.-W."/>
            <person name="Bruemmer F."/>
            <person name="Labrenz M."/>
            <person name="Spormann A.M."/>
            <person name="Op Den Camp H."/>
            <person name="Overmann J."/>
            <person name="Amann R."/>
            <person name="Jetten M.S.M."/>
            <person name="Mascher T."/>
            <person name="Medema M.H."/>
            <person name="Devos D.P."/>
            <person name="Kaster A.-K."/>
            <person name="Ovreas L."/>
            <person name="Rohde M."/>
            <person name="Galperin M.Y."/>
            <person name="Jogler C."/>
        </authorList>
    </citation>
    <scope>NUCLEOTIDE SEQUENCE [LARGE SCALE GENOMIC DNA]</scope>
    <source>
        <strain evidence="1 2">Poly51</strain>
    </source>
</reference>
<name>A0A5C6F4M5_9BACT</name>